<organism evidence="1 2">
    <name type="scientific">Cryptococcus neoformans Tu259-1</name>
    <dbReference type="NCBI Taxonomy" id="1230072"/>
    <lineage>
        <taxon>Eukaryota</taxon>
        <taxon>Fungi</taxon>
        <taxon>Dikarya</taxon>
        <taxon>Basidiomycota</taxon>
        <taxon>Agaricomycotina</taxon>
        <taxon>Tremellomycetes</taxon>
        <taxon>Tremellales</taxon>
        <taxon>Cryptococcaceae</taxon>
        <taxon>Cryptococcus</taxon>
        <taxon>Cryptococcus neoformans species complex</taxon>
    </lineage>
</organism>
<protein>
    <submittedName>
        <fullName evidence="1">Uncharacterized protein</fullName>
    </submittedName>
</protein>
<dbReference type="EMBL" id="AMKT01000076">
    <property type="protein sequence ID" value="OXG14349.1"/>
    <property type="molecule type" value="Genomic_DNA"/>
</dbReference>
<name>A0A854Q5L5_CRYNE</name>
<evidence type="ECO:0000313" key="1">
    <source>
        <dbReference type="EMBL" id="OXG14349.1"/>
    </source>
</evidence>
<proteinExistence type="predicted"/>
<dbReference type="Proteomes" id="UP000199727">
    <property type="component" value="Unassembled WGS sequence"/>
</dbReference>
<sequence>MTNNVFVFDRIMVKRPSTLVNRPHIYSLHSLHPSPHSSLPIVQMSLRNGGNYLKDERIGTRLGSGWNKFRDSGELKERGLSEGCPVEGIYEALECKWFSRRAWYEEWRRKF</sequence>
<dbReference type="AlphaFoldDB" id="A0A854Q5L5"/>
<evidence type="ECO:0000313" key="2">
    <source>
        <dbReference type="Proteomes" id="UP000199727"/>
    </source>
</evidence>
<reference evidence="1 2" key="1">
    <citation type="submission" date="2017-06" db="EMBL/GenBank/DDBJ databases">
        <title>Global population genomics of the pathogenic fungus Cryptococcus neoformans var. grubii.</title>
        <authorList>
            <person name="Cuomo C."/>
            <person name="Litvintseva A."/>
            <person name="Chen Y."/>
            <person name="Young S."/>
            <person name="Zeng Q."/>
            <person name="Chapman S."/>
            <person name="Gujja S."/>
            <person name="Saif S."/>
            <person name="Birren B."/>
        </authorList>
    </citation>
    <scope>NUCLEOTIDE SEQUENCE [LARGE SCALE GENOMIC DNA]</scope>
    <source>
        <strain evidence="1 2">Tu259-1</strain>
    </source>
</reference>
<accession>A0A854Q5L5</accession>
<gene>
    <name evidence="1" type="ORF">C361_05649</name>
</gene>
<comment type="caution">
    <text evidence="1">The sequence shown here is derived from an EMBL/GenBank/DDBJ whole genome shotgun (WGS) entry which is preliminary data.</text>
</comment>